<comment type="catalytic activity">
    <reaction evidence="28">
        <text>L-seryl-[protein] + ATP = O-phospho-L-seryl-[protein] + ADP + H(+)</text>
        <dbReference type="Rhea" id="RHEA:17989"/>
        <dbReference type="Rhea" id="RHEA-COMP:9863"/>
        <dbReference type="Rhea" id="RHEA-COMP:11604"/>
        <dbReference type="ChEBI" id="CHEBI:15378"/>
        <dbReference type="ChEBI" id="CHEBI:29999"/>
        <dbReference type="ChEBI" id="CHEBI:30616"/>
        <dbReference type="ChEBI" id="CHEBI:83421"/>
        <dbReference type="ChEBI" id="CHEBI:456216"/>
        <dbReference type="EC" id="2.7.11.1"/>
    </reaction>
</comment>
<evidence type="ECO:0000256" key="27">
    <source>
        <dbReference type="ARBA" id="ARBA00047899"/>
    </source>
</evidence>
<dbReference type="Proteomes" id="UP000224006">
    <property type="component" value="Chromosome X"/>
</dbReference>
<keyword evidence="8" id="KW-1032">Host cell membrane</keyword>
<evidence type="ECO:0000256" key="17">
    <source>
        <dbReference type="ARBA" id="ARBA00022837"/>
    </source>
</evidence>
<evidence type="ECO:0000256" key="4">
    <source>
        <dbReference type="ARBA" id="ARBA00004425"/>
    </source>
</evidence>
<dbReference type="KEGG" id="bbes:BESB_017990"/>
<sequence>MGCVHSKAKKVKGPGGADGEKHESTTAGGEKGGPNKGMSSPSGTGENSSKTEQAPPAEPKKENAMAMTPGMYITQQKAHLSDRYQRVKKLGSGAYGEVLLCKDKLTGAERAIKIIKKSSVTTTSNSGALLDEVAVLKQLDHPNIMKLYEFFEDKRNYYLVMEAYRGGELFDEIILRQKFSEVDAAVIMKQVLSGTTYLHKHSIVHRDLKPENLLLESKSKDALIKIVDFGLSAHFQVGGKMKERLGTAYYIAPEVLRKKYDEKCDVWSCGVILYILLCGYPPFGGQTDQEILKRVEKGKYSFDPPDWNEVSDEAKQLVKLMLTYEPAKRISAEEALNHPWIVKFSSQKHTDVGKHALTGALGNMKKFQSSQKLAQAAMLFMGSKLTTLEETKELTQIFRELDKNGDGQLDRKELIEGYKKLLQWKGDTVSDLDSAHIEEEVDHILQSVDFDRNGYIEYSEFVTVCMDKQLLLSRERLLAAFQQFDSDGSGKITNEELARLFGVTEVDDETWHQVLQECDKNDDGEVDFEEFVEMMQKICDVKVKN</sequence>
<organism evidence="36 37">
    <name type="scientific">Besnoitia besnoiti</name>
    <name type="common">Apicomplexan protozoan</name>
    <dbReference type="NCBI Taxonomy" id="94643"/>
    <lineage>
        <taxon>Eukaryota</taxon>
        <taxon>Sar</taxon>
        <taxon>Alveolata</taxon>
        <taxon>Apicomplexa</taxon>
        <taxon>Conoidasida</taxon>
        <taxon>Coccidia</taxon>
        <taxon>Eucoccidiorida</taxon>
        <taxon>Eimeriorina</taxon>
        <taxon>Sarcocystidae</taxon>
        <taxon>Besnoitia</taxon>
    </lineage>
</organism>
<feature type="compositionally biased region" description="Polar residues" evidence="33">
    <location>
        <begin position="37"/>
        <end position="52"/>
    </location>
</feature>
<keyword evidence="12" id="KW-0519">Myristate</keyword>
<keyword evidence="25" id="KW-0449">Lipoprotein</keyword>
<comment type="subunit">
    <text evidence="5">Monomer.</text>
</comment>
<dbReference type="Gene3D" id="1.10.238.10">
    <property type="entry name" value="EF-hand"/>
    <property type="match status" value="2"/>
</dbReference>
<evidence type="ECO:0000256" key="18">
    <source>
        <dbReference type="ARBA" id="ARBA00022840"/>
    </source>
</evidence>
<feature type="domain" description="EF-hand" evidence="35">
    <location>
        <begin position="436"/>
        <end position="471"/>
    </location>
</feature>
<dbReference type="OrthoDB" id="40902at2759"/>
<dbReference type="Gene3D" id="3.30.200.20">
    <property type="entry name" value="Phosphorylase Kinase, domain 1"/>
    <property type="match status" value="1"/>
</dbReference>
<evidence type="ECO:0000256" key="9">
    <source>
        <dbReference type="ARBA" id="ARBA00022527"/>
    </source>
</evidence>
<evidence type="ECO:0000256" key="23">
    <source>
        <dbReference type="ARBA" id="ARBA00023139"/>
    </source>
</evidence>
<name>A0A2A9M862_BESBE</name>
<reference evidence="36 37" key="1">
    <citation type="submission" date="2017-09" db="EMBL/GenBank/DDBJ databases">
        <title>Genome sequencing of Besnoitia besnoiti strain Bb-Ger1.</title>
        <authorList>
            <person name="Schares G."/>
            <person name="Venepally P."/>
            <person name="Lorenzi H.A."/>
        </authorList>
    </citation>
    <scope>NUCLEOTIDE SEQUENCE [LARGE SCALE GENOMIC DNA]</scope>
    <source>
        <strain evidence="36 37">Bb-Ger1</strain>
    </source>
</reference>
<evidence type="ECO:0000256" key="5">
    <source>
        <dbReference type="ARBA" id="ARBA00011245"/>
    </source>
</evidence>
<keyword evidence="13" id="KW-0479">Metal-binding</keyword>
<keyword evidence="16 36" id="KW-0418">Kinase</keyword>
<dbReference type="PROSITE" id="PS00107">
    <property type="entry name" value="PROTEIN_KINASE_ATP"/>
    <property type="match status" value="1"/>
</dbReference>
<dbReference type="SMART" id="SM00220">
    <property type="entry name" value="S_TKc"/>
    <property type="match status" value="1"/>
</dbReference>
<dbReference type="FunFam" id="1.10.510.10:FF:000398">
    <property type="entry name" value="Calcium-dependent protein kinase 1"/>
    <property type="match status" value="1"/>
</dbReference>
<keyword evidence="10" id="KW-0597">Phosphoprotein</keyword>
<evidence type="ECO:0000256" key="15">
    <source>
        <dbReference type="ARBA" id="ARBA00022741"/>
    </source>
</evidence>
<dbReference type="CDD" id="cd00051">
    <property type="entry name" value="EFh"/>
    <property type="match status" value="2"/>
</dbReference>
<comment type="caution">
    <text evidence="36">The sequence shown here is derived from an EMBL/GenBank/DDBJ whole genome shotgun (WGS) entry which is preliminary data.</text>
</comment>
<comment type="function">
    <text evidence="29">Calcium-dependent protein kinase which acts as a sensor and effector of intracellular Ca(2+) levels probably in part downstream of cGMP-activated PKG kinase. During the liver stage, involved in sporozoite motility and thus in sporozoite invasion of host hepatocytes, probably together with CDPK4 and CDPK5. In the mosquito midgut and during the last stage of male gamete exflagellation, may play a role in the rupture of the host erythrocyte membrane. In the mosquito midgut, required for the differentiation of the zygote into the ookinete by promoting the translational activation of a subset of repressed mRNAs; these mRNAs are kept repressed in the zygote by the DOZI- or CITH-containing mRNP complexes. Dispensable during the asexual blood stage.</text>
</comment>
<dbReference type="InterPro" id="IPR000719">
    <property type="entry name" value="Prot_kinase_dom"/>
</dbReference>
<feature type="domain" description="EF-hand" evidence="35">
    <location>
        <begin position="472"/>
        <end position="507"/>
    </location>
</feature>
<keyword evidence="20" id="KW-1043">Host membrane</keyword>
<dbReference type="GO" id="GO:0005886">
    <property type="term" value="C:plasma membrane"/>
    <property type="evidence" value="ECO:0007669"/>
    <property type="project" value="UniProtKB-SubCell"/>
</dbReference>
<evidence type="ECO:0000256" key="2">
    <source>
        <dbReference type="ARBA" id="ARBA00004230"/>
    </source>
</evidence>
<evidence type="ECO:0000256" key="13">
    <source>
        <dbReference type="ARBA" id="ARBA00022723"/>
    </source>
</evidence>
<evidence type="ECO:0000256" key="33">
    <source>
        <dbReference type="SAM" id="MobiDB-lite"/>
    </source>
</evidence>
<dbReference type="EC" id="2.7.11.1" evidence="6"/>
<keyword evidence="11" id="KW-0808">Transferase</keyword>
<dbReference type="InterPro" id="IPR011992">
    <property type="entry name" value="EF-hand-dom_pair"/>
</dbReference>
<dbReference type="GO" id="GO:0005509">
    <property type="term" value="F:calcium ion binding"/>
    <property type="evidence" value="ECO:0007669"/>
    <property type="project" value="InterPro"/>
</dbReference>
<evidence type="ECO:0000256" key="19">
    <source>
        <dbReference type="ARBA" id="ARBA00022846"/>
    </source>
</evidence>
<feature type="compositionally biased region" description="Basic residues" evidence="33">
    <location>
        <begin position="1"/>
        <end position="12"/>
    </location>
</feature>
<evidence type="ECO:0000256" key="3">
    <source>
        <dbReference type="ARBA" id="ARBA00004342"/>
    </source>
</evidence>
<gene>
    <name evidence="36" type="ORF">BESB_017990</name>
</gene>
<evidence type="ECO:0000256" key="20">
    <source>
        <dbReference type="ARBA" id="ARBA00022870"/>
    </source>
</evidence>
<dbReference type="GeneID" id="40306860"/>
<keyword evidence="15 32" id="KW-0547">Nucleotide-binding</keyword>
<evidence type="ECO:0000256" key="6">
    <source>
        <dbReference type="ARBA" id="ARBA00012513"/>
    </source>
</evidence>
<comment type="similarity">
    <text evidence="26">Belongs to the protein kinase superfamily. Ser/Thr protein kinase family. CDPK subfamily.</text>
</comment>
<evidence type="ECO:0000256" key="31">
    <source>
        <dbReference type="ARBA" id="ARBA00068067"/>
    </source>
</evidence>
<dbReference type="SUPFAM" id="SSF56112">
    <property type="entry name" value="Protein kinase-like (PK-like)"/>
    <property type="match status" value="1"/>
</dbReference>
<dbReference type="AlphaFoldDB" id="A0A2A9M862"/>
<keyword evidence="23" id="KW-0564">Palmitate</keyword>
<dbReference type="EMBL" id="NWUJ01000011">
    <property type="protein sequence ID" value="PFH32481.1"/>
    <property type="molecule type" value="Genomic_DNA"/>
</dbReference>
<evidence type="ECO:0000256" key="7">
    <source>
        <dbReference type="ARBA" id="ARBA00022475"/>
    </source>
</evidence>
<evidence type="ECO:0000256" key="24">
    <source>
        <dbReference type="ARBA" id="ARBA00023273"/>
    </source>
</evidence>
<accession>A0A2A9M862</accession>
<dbReference type="InterPro" id="IPR011009">
    <property type="entry name" value="Kinase-like_dom_sf"/>
</dbReference>
<proteinExistence type="inferred from homology"/>
<evidence type="ECO:0000259" key="34">
    <source>
        <dbReference type="PROSITE" id="PS50011"/>
    </source>
</evidence>
<dbReference type="InterPro" id="IPR017441">
    <property type="entry name" value="Protein_kinase_ATP_BS"/>
</dbReference>
<dbReference type="SUPFAM" id="SSF47473">
    <property type="entry name" value="EF-hand"/>
    <property type="match status" value="1"/>
</dbReference>
<feature type="domain" description="EF-hand" evidence="35">
    <location>
        <begin position="508"/>
        <end position="541"/>
    </location>
</feature>
<evidence type="ECO:0000256" key="30">
    <source>
        <dbReference type="ARBA" id="ARBA00060437"/>
    </source>
</evidence>
<keyword evidence="37" id="KW-1185">Reference proteome</keyword>
<dbReference type="PROSITE" id="PS00108">
    <property type="entry name" value="PROTEIN_KINASE_ST"/>
    <property type="match status" value="1"/>
</dbReference>
<dbReference type="PROSITE" id="PS50222">
    <property type="entry name" value="EF_HAND_2"/>
    <property type="match status" value="4"/>
</dbReference>
<evidence type="ECO:0000256" key="11">
    <source>
        <dbReference type="ARBA" id="ARBA00022679"/>
    </source>
</evidence>
<dbReference type="CDD" id="cd05117">
    <property type="entry name" value="STKc_CAMK"/>
    <property type="match status" value="1"/>
</dbReference>
<keyword evidence="14" id="KW-0677">Repeat</keyword>
<feature type="binding site" evidence="32">
    <location>
        <position position="117"/>
    </location>
    <ligand>
        <name>ATP</name>
        <dbReference type="ChEBI" id="CHEBI:30616"/>
    </ligand>
</feature>
<evidence type="ECO:0000256" key="22">
    <source>
        <dbReference type="ARBA" id="ARBA00023136"/>
    </source>
</evidence>
<evidence type="ECO:0000256" key="29">
    <source>
        <dbReference type="ARBA" id="ARBA00056933"/>
    </source>
</evidence>
<feature type="domain" description="EF-hand" evidence="35">
    <location>
        <begin position="389"/>
        <end position="424"/>
    </location>
</feature>
<evidence type="ECO:0000313" key="37">
    <source>
        <dbReference type="Proteomes" id="UP000224006"/>
    </source>
</evidence>
<keyword evidence="17" id="KW-0106">Calcium</keyword>
<keyword evidence="21" id="KW-0969">Cilium</keyword>
<keyword evidence="22" id="KW-0472">Membrane</keyword>
<evidence type="ECO:0000256" key="8">
    <source>
        <dbReference type="ARBA" id="ARBA00022511"/>
    </source>
</evidence>
<feature type="domain" description="Protein kinase" evidence="34">
    <location>
        <begin position="84"/>
        <end position="341"/>
    </location>
</feature>
<dbReference type="FunFam" id="1.10.238.10:FF:000003">
    <property type="entry name" value="Calmodulin A"/>
    <property type="match status" value="1"/>
</dbReference>
<feature type="region of interest" description="Disordered" evidence="33">
    <location>
        <begin position="1"/>
        <end position="62"/>
    </location>
</feature>
<dbReference type="FunFam" id="3.30.200.20:FF:000315">
    <property type="entry name" value="Calcium-dependent protein kinase 3"/>
    <property type="match status" value="1"/>
</dbReference>
<evidence type="ECO:0000256" key="26">
    <source>
        <dbReference type="ARBA" id="ARBA00024334"/>
    </source>
</evidence>
<dbReference type="InterPro" id="IPR018247">
    <property type="entry name" value="EF_Hand_1_Ca_BS"/>
</dbReference>
<keyword evidence="24" id="KW-0966">Cell projection</keyword>
<evidence type="ECO:0000256" key="1">
    <source>
        <dbReference type="ARBA" id="ARBA00001946"/>
    </source>
</evidence>
<evidence type="ECO:0000256" key="14">
    <source>
        <dbReference type="ARBA" id="ARBA00022737"/>
    </source>
</evidence>
<evidence type="ECO:0000256" key="21">
    <source>
        <dbReference type="ARBA" id="ARBA00023069"/>
    </source>
</evidence>
<dbReference type="SMART" id="SM00054">
    <property type="entry name" value="EFh"/>
    <property type="match status" value="4"/>
</dbReference>
<dbReference type="InterPro" id="IPR002048">
    <property type="entry name" value="EF_hand_dom"/>
</dbReference>
<keyword evidence="9" id="KW-0723">Serine/threonine-protein kinase</keyword>
<dbReference type="RefSeq" id="XP_029216490.1">
    <property type="nucleotide sequence ID" value="XM_029360514.1"/>
</dbReference>
<dbReference type="Gene3D" id="1.10.510.10">
    <property type="entry name" value="Transferase(Phosphotransferase) domain 1"/>
    <property type="match status" value="1"/>
</dbReference>
<dbReference type="PANTHER" id="PTHR24349">
    <property type="entry name" value="SERINE/THREONINE-PROTEIN KINASE"/>
    <property type="match status" value="1"/>
</dbReference>
<dbReference type="VEuPathDB" id="ToxoDB:BESB_017990"/>
<keyword evidence="18 32" id="KW-0067">ATP-binding</keyword>
<dbReference type="PROSITE" id="PS50011">
    <property type="entry name" value="PROTEIN_KINASE_DOM"/>
    <property type="match status" value="1"/>
</dbReference>
<dbReference type="PROSITE" id="PS00018">
    <property type="entry name" value="EF_HAND_1"/>
    <property type="match status" value="4"/>
</dbReference>
<evidence type="ECO:0000256" key="28">
    <source>
        <dbReference type="ARBA" id="ARBA00048679"/>
    </source>
</evidence>
<dbReference type="Pfam" id="PF13499">
    <property type="entry name" value="EF-hand_7"/>
    <property type="match status" value="2"/>
</dbReference>
<evidence type="ECO:0000256" key="32">
    <source>
        <dbReference type="PROSITE-ProRule" id="PRU10141"/>
    </source>
</evidence>
<dbReference type="GO" id="GO:0020002">
    <property type="term" value="C:host cell plasma membrane"/>
    <property type="evidence" value="ECO:0007669"/>
    <property type="project" value="UniProtKB-SubCell"/>
</dbReference>
<evidence type="ECO:0000256" key="25">
    <source>
        <dbReference type="ARBA" id="ARBA00023288"/>
    </source>
</evidence>
<dbReference type="GO" id="GO:0020005">
    <property type="term" value="C:symbiont-containing vacuole membrane"/>
    <property type="evidence" value="ECO:0007669"/>
    <property type="project" value="UniProtKB-SubCell"/>
</dbReference>
<evidence type="ECO:0000256" key="10">
    <source>
        <dbReference type="ARBA" id="ARBA00022553"/>
    </source>
</evidence>
<comment type="catalytic activity">
    <reaction evidence="27">
        <text>L-threonyl-[protein] + ATP = O-phospho-L-threonyl-[protein] + ADP + H(+)</text>
        <dbReference type="Rhea" id="RHEA:46608"/>
        <dbReference type="Rhea" id="RHEA-COMP:11060"/>
        <dbReference type="Rhea" id="RHEA-COMP:11605"/>
        <dbReference type="ChEBI" id="CHEBI:15378"/>
        <dbReference type="ChEBI" id="CHEBI:30013"/>
        <dbReference type="ChEBI" id="CHEBI:30616"/>
        <dbReference type="ChEBI" id="CHEBI:61977"/>
        <dbReference type="ChEBI" id="CHEBI:456216"/>
        <dbReference type="EC" id="2.7.11.1"/>
    </reaction>
</comment>
<keyword evidence="7" id="KW-1003">Cell membrane</keyword>
<comment type="cofactor">
    <cofactor evidence="1">
        <name>Mg(2+)</name>
        <dbReference type="ChEBI" id="CHEBI:18420"/>
    </cofactor>
</comment>
<protein>
    <recommendedName>
        <fullName evidence="31">Calcium-dependent protein kinase 1</fullName>
        <ecNumber evidence="6">2.7.11.1</ecNumber>
    </recommendedName>
</protein>
<evidence type="ECO:0000313" key="36">
    <source>
        <dbReference type="EMBL" id="PFH32481.1"/>
    </source>
</evidence>
<dbReference type="GO" id="GO:0005524">
    <property type="term" value="F:ATP binding"/>
    <property type="evidence" value="ECO:0007669"/>
    <property type="project" value="UniProtKB-UniRule"/>
</dbReference>
<evidence type="ECO:0000256" key="12">
    <source>
        <dbReference type="ARBA" id="ARBA00022707"/>
    </source>
</evidence>
<dbReference type="GO" id="GO:0031514">
    <property type="term" value="C:motile cilium"/>
    <property type="evidence" value="ECO:0007669"/>
    <property type="project" value="UniProtKB-SubCell"/>
</dbReference>
<evidence type="ECO:0000256" key="16">
    <source>
        <dbReference type="ARBA" id="ARBA00022777"/>
    </source>
</evidence>
<keyword evidence="19" id="KW-0282">Flagellum</keyword>
<dbReference type="Pfam" id="PF00069">
    <property type="entry name" value="Pkinase"/>
    <property type="match status" value="1"/>
</dbReference>
<comment type="subcellular location">
    <subcellularLocation>
        <location evidence="3">Cell membrane</location>
        <topology evidence="3">Lipid-anchor</topology>
        <orientation evidence="3">Cytoplasmic side</orientation>
    </subcellularLocation>
    <subcellularLocation>
        <location evidence="2">Cell projection</location>
        <location evidence="2">Cilium</location>
        <location evidence="2">Flagellum</location>
    </subcellularLocation>
    <subcellularLocation>
        <location evidence="4">Host cell membrane</location>
        <topology evidence="4">Lipid-anchor</topology>
    </subcellularLocation>
    <subcellularLocation>
        <location evidence="30">Parasitophorous vacuole membrane</location>
        <topology evidence="30">Lipid-anchor</topology>
    </subcellularLocation>
</comment>
<dbReference type="GO" id="GO:0004674">
    <property type="term" value="F:protein serine/threonine kinase activity"/>
    <property type="evidence" value="ECO:0007669"/>
    <property type="project" value="UniProtKB-KW"/>
</dbReference>
<evidence type="ECO:0000259" key="35">
    <source>
        <dbReference type="PROSITE" id="PS50222"/>
    </source>
</evidence>
<dbReference type="InterPro" id="IPR008271">
    <property type="entry name" value="Ser/Thr_kinase_AS"/>
</dbReference>
<dbReference type="STRING" id="94643.A0A2A9M862"/>
<dbReference type="InterPro" id="IPR050205">
    <property type="entry name" value="CDPK_Ser/Thr_kinases"/>
</dbReference>